<evidence type="ECO:0000256" key="1">
    <source>
        <dbReference type="ARBA" id="ARBA00004651"/>
    </source>
</evidence>
<name>A0ABV9GL67_9BACL</name>
<comment type="subcellular location">
    <subcellularLocation>
        <location evidence="1">Cell membrane</location>
        <topology evidence="1">Multi-pass membrane protein</topology>
    </subcellularLocation>
</comment>
<evidence type="ECO:0000259" key="8">
    <source>
        <dbReference type="Pfam" id="PF02687"/>
    </source>
</evidence>
<feature type="domain" description="ABC3 transporter permease C-terminal" evidence="8">
    <location>
        <begin position="563"/>
        <end position="669"/>
    </location>
</feature>
<evidence type="ECO:0000256" key="2">
    <source>
        <dbReference type="ARBA" id="ARBA00022475"/>
    </source>
</evidence>
<evidence type="ECO:0000313" key="10">
    <source>
        <dbReference type="Proteomes" id="UP001596022"/>
    </source>
</evidence>
<keyword evidence="2" id="KW-1003">Cell membrane</keyword>
<keyword evidence="4 7" id="KW-1133">Transmembrane helix</keyword>
<keyword evidence="10" id="KW-1185">Reference proteome</keyword>
<dbReference type="InterPro" id="IPR050250">
    <property type="entry name" value="Macrolide_Exporter_MacB"/>
</dbReference>
<organism evidence="9 10">
    <name type="scientific">Camelliibacillus cellulosilyticus</name>
    <dbReference type="NCBI Taxonomy" id="2174486"/>
    <lineage>
        <taxon>Bacteria</taxon>
        <taxon>Bacillati</taxon>
        <taxon>Bacillota</taxon>
        <taxon>Bacilli</taxon>
        <taxon>Bacillales</taxon>
        <taxon>Sporolactobacillaceae</taxon>
        <taxon>Camelliibacillus</taxon>
    </lineage>
</organism>
<dbReference type="PANTHER" id="PTHR30572:SF4">
    <property type="entry name" value="ABC TRANSPORTER PERMEASE YTRF"/>
    <property type="match status" value="1"/>
</dbReference>
<feature type="transmembrane region" description="Helical" evidence="7">
    <location>
        <begin position="607"/>
        <end position="635"/>
    </location>
</feature>
<evidence type="ECO:0000256" key="3">
    <source>
        <dbReference type="ARBA" id="ARBA00022692"/>
    </source>
</evidence>
<evidence type="ECO:0000256" key="7">
    <source>
        <dbReference type="SAM" id="Phobius"/>
    </source>
</evidence>
<dbReference type="Pfam" id="PF02687">
    <property type="entry name" value="FtsX"/>
    <property type="match status" value="2"/>
</dbReference>
<keyword evidence="5 7" id="KW-0472">Membrane</keyword>
<feature type="transmembrane region" description="Helical" evidence="7">
    <location>
        <begin position="564"/>
        <end position="586"/>
    </location>
</feature>
<feature type="transmembrane region" description="Helical" evidence="7">
    <location>
        <begin position="707"/>
        <end position="730"/>
    </location>
</feature>
<feature type="transmembrane region" description="Helical" evidence="7">
    <location>
        <begin position="750"/>
        <end position="771"/>
    </location>
</feature>
<dbReference type="PANTHER" id="PTHR30572">
    <property type="entry name" value="MEMBRANE COMPONENT OF TRANSPORTER-RELATED"/>
    <property type="match status" value="1"/>
</dbReference>
<evidence type="ECO:0000256" key="4">
    <source>
        <dbReference type="ARBA" id="ARBA00022989"/>
    </source>
</evidence>
<sequence length="870" mass="97381">MIRFIWRGWWRHKERFILLLVGALIMSGGLSYLFSLSNDNKGTVDKYLEKSWRTSFDIVVRPKGSPDFSKQNQLVEPNFISNIQNGMTLDQYKQIKEIDGVQVAAPIATIGYLSSYYLGNKPKIKEPGIYKVVVKKMGRDGTKDKVLDQTVQYFQVGKKIVLDQDKFSSPDMGYSKEQLLVGIDPDQEAKLVGLKNATAVHGASRYFSSEDQSELSRQSKNETVKGTIPVLINPNSLEDGKVVYRFQKLKVDPSSLEKKMNSMDEKAFENYLGTLAVTNWNDEVIVTGKDAVNAIYHSMDQKNPFTGHKIKKGPLSFDENDYQNVFLKMIPIQYKKTLSPYSKRWPDAFEINDVKKKKNMFSSLFPGKYVYRQPTPFGNELPPTEEYPFTRYDHPNLKLHIVGVFDPDRLSLSKDPLTKLPVETYRPPEAQLVLDADGQPVNPPKHIQSTGDPLGWLTHPPTMLTTIDAAAKIIGDHPITAIRVKVKGVEHLSNASQAKVKHIAKVIEQKTGLKADIMLGSSPQPVLIHVKGHEGDLGWLEQFWIHLGTAFTLFHETTMGFSSIIAAVILVAIVYVLATHLVSLLARRKEFAVLLSIGWRNRDLVKLIFQESLLLAGFVMLVSWMIQGIFFAIYGSFSLKSFVLVGIFALVIYLLGALWPAVIVTKISPYEALRTGEVATLVKRIVKTKNRFLMVFNQLFGKFNRNILSIVSIAMPTALVAFFLFITFRLKGVFYTSWLGQYVAMHVGPTHFIAMGIALVIAILTTTEIMWQNISERRREFAILKAIGWRHSSIRFLILLEGMLIGLLSGVIGVGIAMVSIIFVYGSLPSAVMPILLLSGMIPIVVGVIGSILPSEIAVKVKPSEGLRAG</sequence>
<dbReference type="RefSeq" id="WP_376844463.1">
    <property type="nucleotide sequence ID" value="NZ_JBHSFW010000001.1"/>
</dbReference>
<feature type="domain" description="ABC3 transporter permease C-terminal" evidence="8">
    <location>
        <begin position="753"/>
        <end position="860"/>
    </location>
</feature>
<dbReference type="InterPro" id="IPR003838">
    <property type="entry name" value="ABC3_permease_C"/>
</dbReference>
<comment type="similarity">
    <text evidence="6">Belongs to the ABC-4 integral membrane protein family.</text>
</comment>
<dbReference type="EMBL" id="JBHSFW010000001">
    <property type="protein sequence ID" value="MFC4617420.1"/>
    <property type="molecule type" value="Genomic_DNA"/>
</dbReference>
<feature type="transmembrane region" description="Helical" evidence="7">
    <location>
        <begin position="831"/>
        <end position="853"/>
    </location>
</feature>
<proteinExistence type="inferred from homology"/>
<accession>A0ABV9GL67</accession>
<evidence type="ECO:0000256" key="5">
    <source>
        <dbReference type="ARBA" id="ARBA00023136"/>
    </source>
</evidence>
<dbReference type="Proteomes" id="UP001596022">
    <property type="component" value="Unassembled WGS sequence"/>
</dbReference>
<feature type="transmembrane region" description="Helical" evidence="7">
    <location>
        <begin position="641"/>
        <end position="664"/>
    </location>
</feature>
<comment type="caution">
    <text evidence="9">The sequence shown here is derived from an EMBL/GenBank/DDBJ whole genome shotgun (WGS) entry which is preliminary data.</text>
</comment>
<keyword evidence="3 7" id="KW-0812">Transmembrane</keyword>
<reference evidence="10" key="1">
    <citation type="journal article" date="2019" name="Int. J. Syst. Evol. Microbiol.">
        <title>The Global Catalogue of Microorganisms (GCM) 10K type strain sequencing project: providing services to taxonomists for standard genome sequencing and annotation.</title>
        <authorList>
            <consortium name="The Broad Institute Genomics Platform"/>
            <consortium name="The Broad Institute Genome Sequencing Center for Infectious Disease"/>
            <person name="Wu L."/>
            <person name="Ma J."/>
        </authorList>
    </citation>
    <scope>NUCLEOTIDE SEQUENCE [LARGE SCALE GENOMIC DNA]</scope>
    <source>
        <strain evidence="10">CGMCC 1.16306</strain>
    </source>
</reference>
<protein>
    <submittedName>
        <fullName evidence="9">ABC transporter permease</fullName>
    </submittedName>
</protein>
<gene>
    <name evidence="9" type="ORF">ACFO4N_01595</name>
</gene>
<evidence type="ECO:0000313" key="9">
    <source>
        <dbReference type="EMBL" id="MFC4617420.1"/>
    </source>
</evidence>
<feature type="transmembrane region" description="Helical" evidence="7">
    <location>
        <begin position="792"/>
        <end position="825"/>
    </location>
</feature>
<evidence type="ECO:0000256" key="6">
    <source>
        <dbReference type="ARBA" id="ARBA00038076"/>
    </source>
</evidence>